<dbReference type="EMBL" id="JBHSGP010000014">
    <property type="protein sequence ID" value="MFC4722560.1"/>
    <property type="molecule type" value="Genomic_DNA"/>
</dbReference>
<feature type="transmembrane region" description="Helical" evidence="1">
    <location>
        <begin position="74"/>
        <end position="93"/>
    </location>
</feature>
<name>A0ABV9N468_9FLAO</name>
<dbReference type="RefSeq" id="WP_387963173.1">
    <property type="nucleotide sequence ID" value="NZ_JBHSGP010000014.1"/>
</dbReference>
<keyword evidence="1" id="KW-0472">Membrane</keyword>
<feature type="transmembrane region" description="Helical" evidence="1">
    <location>
        <begin position="113"/>
        <end position="136"/>
    </location>
</feature>
<gene>
    <name evidence="2" type="ORF">ACFO5O_09520</name>
</gene>
<evidence type="ECO:0000313" key="3">
    <source>
        <dbReference type="Proteomes" id="UP001595953"/>
    </source>
</evidence>
<accession>A0ABV9N468</accession>
<organism evidence="2 3">
    <name type="scientific">Geojedonia litorea</name>
    <dbReference type="NCBI Taxonomy" id="1268269"/>
    <lineage>
        <taxon>Bacteria</taxon>
        <taxon>Pseudomonadati</taxon>
        <taxon>Bacteroidota</taxon>
        <taxon>Flavobacteriia</taxon>
        <taxon>Flavobacteriales</taxon>
        <taxon>Flavobacteriaceae</taxon>
        <taxon>Geojedonia</taxon>
    </lineage>
</organism>
<keyword evidence="3" id="KW-1185">Reference proteome</keyword>
<reference evidence="3" key="1">
    <citation type="journal article" date="2019" name="Int. J. Syst. Evol. Microbiol.">
        <title>The Global Catalogue of Microorganisms (GCM) 10K type strain sequencing project: providing services to taxonomists for standard genome sequencing and annotation.</title>
        <authorList>
            <consortium name="The Broad Institute Genomics Platform"/>
            <consortium name="The Broad Institute Genome Sequencing Center for Infectious Disease"/>
            <person name="Wu L."/>
            <person name="Ma J."/>
        </authorList>
    </citation>
    <scope>NUCLEOTIDE SEQUENCE [LARGE SCALE GENOMIC DNA]</scope>
    <source>
        <strain evidence="3">CCUG 63682</strain>
    </source>
</reference>
<evidence type="ECO:0000313" key="2">
    <source>
        <dbReference type="EMBL" id="MFC4722560.1"/>
    </source>
</evidence>
<comment type="caution">
    <text evidence="2">The sequence shown here is derived from an EMBL/GenBank/DDBJ whole genome shotgun (WGS) entry which is preliminary data.</text>
</comment>
<proteinExistence type="predicted"/>
<evidence type="ECO:0000256" key="1">
    <source>
        <dbReference type="SAM" id="Phobius"/>
    </source>
</evidence>
<protein>
    <recommendedName>
        <fullName evidence="4">MotA/TolQ/ExbB proton channel family protein</fullName>
    </recommendedName>
</protein>
<sequence>MHKILKIVAAVLGLIGIVFLIRIISVGDEAIKAGDDASVDPIAYVAYIILGLTLVFVLFFVLKNLFTNTGSLKNTLVGVGAFAAVLVISYVLSSGSDAGDYFYNGIAATEGESHMVGAGLIAFYILICGAAAAMLLSGVKKMIK</sequence>
<feature type="transmembrane region" description="Helical" evidence="1">
    <location>
        <begin position="7"/>
        <end position="24"/>
    </location>
</feature>
<keyword evidence="1" id="KW-0812">Transmembrane</keyword>
<dbReference type="Proteomes" id="UP001595953">
    <property type="component" value="Unassembled WGS sequence"/>
</dbReference>
<keyword evidence="1" id="KW-1133">Transmembrane helix</keyword>
<evidence type="ECO:0008006" key="4">
    <source>
        <dbReference type="Google" id="ProtNLM"/>
    </source>
</evidence>
<feature type="transmembrane region" description="Helical" evidence="1">
    <location>
        <begin position="44"/>
        <end position="62"/>
    </location>
</feature>